<feature type="compositionally biased region" description="Acidic residues" evidence="1">
    <location>
        <begin position="144"/>
        <end position="156"/>
    </location>
</feature>
<dbReference type="RefSeq" id="XP_052758223.1">
    <property type="nucleotide sequence ID" value="XM_052902263.1"/>
</dbReference>
<feature type="compositionally biased region" description="Basic and acidic residues" evidence="1">
    <location>
        <begin position="641"/>
        <end position="658"/>
    </location>
</feature>
<feature type="region of interest" description="Disordered" evidence="1">
    <location>
        <begin position="438"/>
        <end position="541"/>
    </location>
</feature>
<dbReference type="Proteomes" id="UP001652740">
    <property type="component" value="Unplaced"/>
</dbReference>
<organism evidence="2 3">
    <name type="scientific">Galleria mellonella</name>
    <name type="common">Greater wax moth</name>
    <dbReference type="NCBI Taxonomy" id="7137"/>
    <lineage>
        <taxon>Eukaryota</taxon>
        <taxon>Metazoa</taxon>
        <taxon>Ecdysozoa</taxon>
        <taxon>Arthropoda</taxon>
        <taxon>Hexapoda</taxon>
        <taxon>Insecta</taxon>
        <taxon>Pterygota</taxon>
        <taxon>Neoptera</taxon>
        <taxon>Endopterygota</taxon>
        <taxon>Lepidoptera</taxon>
        <taxon>Glossata</taxon>
        <taxon>Ditrysia</taxon>
        <taxon>Pyraloidea</taxon>
        <taxon>Pyralidae</taxon>
        <taxon>Galleriinae</taxon>
        <taxon>Galleria</taxon>
    </lineage>
</organism>
<keyword evidence="2" id="KW-1185">Reference proteome</keyword>
<evidence type="ECO:0000313" key="2">
    <source>
        <dbReference type="Proteomes" id="UP001652740"/>
    </source>
</evidence>
<proteinExistence type="predicted"/>
<evidence type="ECO:0000256" key="1">
    <source>
        <dbReference type="SAM" id="MobiDB-lite"/>
    </source>
</evidence>
<feature type="region of interest" description="Disordered" evidence="1">
    <location>
        <begin position="381"/>
        <end position="414"/>
    </location>
</feature>
<feature type="region of interest" description="Disordered" evidence="1">
    <location>
        <begin position="557"/>
        <end position="589"/>
    </location>
</feature>
<feature type="compositionally biased region" description="Polar residues" evidence="1">
    <location>
        <begin position="443"/>
        <end position="463"/>
    </location>
</feature>
<feature type="compositionally biased region" description="Basic residues" evidence="1">
    <location>
        <begin position="473"/>
        <end position="484"/>
    </location>
</feature>
<reference evidence="3 4" key="1">
    <citation type="submission" date="2025-05" db="UniProtKB">
        <authorList>
            <consortium name="RefSeq"/>
        </authorList>
    </citation>
    <scope>IDENTIFICATION</scope>
    <source>
        <tissue evidence="3 4">Whole larvae</tissue>
    </source>
</reference>
<feature type="compositionally biased region" description="Polar residues" evidence="1">
    <location>
        <begin position="159"/>
        <end position="168"/>
    </location>
</feature>
<feature type="compositionally biased region" description="Polar residues" evidence="1">
    <location>
        <begin position="513"/>
        <end position="527"/>
    </location>
</feature>
<feature type="region of interest" description="Disordered" evidence="1">
    <location>
        <begin position="142"/>
        <end position="192"/>
    </location>
</feature>
<name>A0ABM3N3Q5_GALME</name>
<sequence>METCVRGFSFMPETKVEVKNLQYIEGDELQRTWKASRRERVKQQEQRIWEKFVKEQDVVETVCKDDPYQFLEQLPDACLKELLDVELKKMREEKDEEEANIMEPDIQPKGDDDSPSQENTNQHVFMFVNEAEKEDSDVFHIFDDKDDESGPEDEALNDSLGSPNTVREQQNDDLSPKSKSPTPDKVSSKSSENVTNMIESTIYFAKVKDLRIKLTEELLSIIETVEQQNILNLEPEVLTKMSRRATEFCSRFNRIYLYQLQRQIQDIKRNNTVALPFAKHTQFQSQMVRIVSLHQNILQAFQVAHKSLQQTGCAGVLVEPGNGTGTTPGGLGALLRLAREVPLPGPDPTPAAANLYYDDVIPTCVKLEMLLSEYAAKMSDHMRSTGNTNSSHFQKSRKSISKKKSRGTWSKVGSKSITEADARLSMYSLESLRINLKPKASGSKDNQSSGTSKMRGSLTSSTRKPPETQPPAKGHKKSPRSRRPLMRDPHSGHAKRKLSRDTDIQTMVEAVGTCTSSHISREPSPNLSPVKGTSRRSKTITPRSAKIKDLTPRITANAPQNKLSAQSSKVKNIRNRPTTPNQQNFNTIGNGIRRDLQDTKNKSEVDTSPVSKINCSNKDIRQECKNIEETVKVNDSPRPSSRLDDEGRAQNTGRDKNKTPMVTPARCEVTTIVKQLCGGDATGSCNSNRNEKITGAKNAQLVCISGESPRQPSTPQLLRILEETIQKKAPKPLYQKPPSIKDAERFRLTFNIPEQTADKLFQYRTQFVQHMLTSPMYANSVVGKPWEVIGRVSEQIIDDLLLGCANEMELKEVIQRLYNQEIN</sequence>
<protein>
    <submittedName>
        <fullName evidence="3 4">Uncharacterized protein LOC113519928 isoform X1</fullName>
    </submittedName>
</protein>
<dbReference type="RefSeq" id="XP_052758222.1">
    <property type="nucleotide sequence ID" value="XM_052902262.1"/>
</dbReference>
<accession>A0ABM3N3Q5</accession>
<evidence type="ECO:0000313" key="3">
    <source>
        <dbReference type="RefSeq" id="XP_052758222.1"/>
    </source>
</evidence>
<evidence type="ECO:0000313" key="4">
    <source>
        <dbReference type="RefSeq" id="XP_052758223.1"/>
    </source>
</evidence>
<dbReference type="GeneID" id="113519928"/>
<feature type="region of interest" description="Disordered" evidence="1">
    <location>
        <begin position="92"/>
        <end position="119"/>
    </location>
</feature>
<feature type="compositionally biased region" description="Basic residues" evidence="1">
    <location>
        <begin position="394"/>
        <end position="406"/>
    </location>
</feature>
<gene>
    <name evidence="3 4" type="primary">LOC113519928</name>
</gene>
<feature type="region of interest" description="Disordered" evidence="1">
    <location>
        <begin position="626"/>
        <end position="661"/>
    </location>
</feature>
<feature type="compositionally biased region" description="Polar residues" evidence="1">
    <location>
        <begin position="384"/>
        <end position="393"/>
    </location>
</feature>